<name>A0A9Q3FS14_9BASI</name>
<dbReference type="AlphaFoldDB" id="A0A9Q3FS14"/>
<keyword evidence="2" id="KW-1185">Reference proteome</keyword>
<evidence type="ECO:0000313" key="1">
    <source>
        <dbReference type="EMBL" id="MBW0543964.1"/>
    </source>
</evidence>
<reference evidence="1" key="1">
    <citation type="submission" date="2021-03" db="EMBL/GenBank/DDBJ databases">
        <title>Draft genome sequence of rust myrtle Austropuccinia psidii MF-1, a brazilian biotype.</title>
        <authorList>
            <person name="Quecine M.C."/>
            <person name="Pachon D.M.R."/>
            <person name="Bonatelli M.L."/>
            <person name="Correr F.H."/>
            <person name="Franceschini L.M."/>
            <person name="Leite T.F."/>
            <person name="Margarido G.R.A."/>
            <person name="Almeida C.A."/>
            <person name="Ferrarezi J.A."/>
            <person name="Labate C.A."/>
        </authorList>
    </citation>
    <scope>NUCLEOTIDE SEQUENCE</scope>
    <source>
        <strain evidence="1">MF-1</strain>
    </source>
</reference>
<proteinExistence type="predicted"/>
<dbReference type="EMBL" id="AVOT02048767">
    <property type="protein sequence ID" value="MBW0543964.1"/>
    <property type="molecule type" value="Genomic_DNA"/>
</dbReference>
<dbReference type="Proteomes" id="UP000765509">
    <property type="component" value="Unassembled WGS sequence"/>
</dbReference>
<organism evidence="1 2">
    <name type="scientific">Austropuccinia psidii MF-1</name>
    <dbReference type="NCBI Taxonomy" id="1389203"/>
    <lineage>
        <taxon>Eukaryota</taxon>
        <taxon>Fungi</taxon>
        <taxon>Dikarya</taxon>
        <taxon>Basidiomycota</taxon>
        <taxon>Pucciniomycotina</taxon>
        <taxon>Pucciniomycetes</taxon>
        <taxon>Pucciniales</taxon>
        <taxon>Sphaerophragmiaceae</taxon>
        <taxon>Austropuccinia</taxon>
    </lineage>
</organism>
<accession>A0A9Q3FS14</accession>
<protein>
    <submittedName>
        <fullName evidence="1">Uncharacterized protein</fullName>
    </submittedName>
</protein>
<comment type="caution">
    <text evidence="1">The sequence shown here is derived from an EMBL/GenBank/DDBJ whole genome shotgun (WGS) entry which is preliminary data.</text>
</comment>
<evidence type="ECO:0000313" key="2">
    <source>
        <dbReference type="Proteomes" id="UP000765509"/>
    </source>
</evidence>
<sequence>MNCEPELIEGNILRAEPFPSGRNRNILVPIQKLAQRSKRRGVGNIPKPLEGGHELLLKHQELSGSGEDQRTILRVEPTVLQRQGPKDQELVAKQKSFIHRPLEEIGNDSSFG</sequence>
<gene>
    <name evidence="1" type="ORF">O181_083679</name>
</gene>